<sequence length="182" mass="20590">PQDGYFPSMTSCRQYNICLNGLKRTYICKNGIFSVYSPITRSCVKQHFGNKCFKILCIGHNLHYVAYMGDPSIYALCYQYRPQKLLKCPIGREFNNKAQKCVLTCGGSEGNKFDPEDCTGFYECVKAPGINNYYINKRICPKNSWFNPDLSQCTEIGIENCLKVAPTTPQPTTISTTEDQPT</sequence>
<keyword evidence="4" id="KW-1015">Disulfide bond</keyword>
<dbReference type="InterPro" id="IPR051940">
    <property type="entry name" value="Chitin_bind-dev_reg"/>
</dbReference>
<keyword evidence="2" id="KW-0732">Signal</keyword>
<dbReference type="AlphaFoldDB" id="A0A171A0B6"/>
<reference evidence="7" key="2">
    <citation type="journal article" date="2017" name="J. Med. Entomol.">
        <title>Transcriptome Analysis of the Triatoma infestans (Hemiptera: Reduviidae) Integument.</title>
        <authorList>
            <person name="Calderon-Fernandez G.M."/>
            <person name="Moriconi D.E."/>
            <person name="Dulbecco A.B."/>
            <person name="Juarez M.P."/>
        </authorList>
    </citation>
    <scope>NUCLEOTIDE SEQUENCE</scope>
    <source>
        <strain evidence="7">Int1</strain>
        <tissue evidence="7">Integument</tissue>
    </source>
</reference>
<dbReference type="PROSITE" id="PS50940">
    <property type="entry name" value="CHIT_BIND_II"/>
    <property type="match status" value="2"/>
</dbReference>
<dbReference type="SMART" id="SM00494">
    <property type="entry name" value="ChtBD2"/>
    <property type="match status" value="2"/>
</dbReference>
<protein>
    <submittedName>
        <fullName evidence="7">Gpi-anchored protein</fullName>
    </submittedName>
</protein>
<dbReference type="InterPro" id="IPR002557">
    <property type="entry name" value="Chitin-bd_dom"/>
</dbReference>
<reference evidence="7" key="1">
    <citation type="submission" date="2016-04" db="EMBL/GenBank/DDBJ databases">
        <authorList>
            <person name="Calderon-Fernandez G.M.Sr."/>
        </authorList>
    </citation>
    <scope>NUCLEOTIDE SEQUENCE</scope>
    <source>
        <strain evidence="7">Int1</strain>
        <tissue evidence="7">Integument</tissue>
    </source>
</reference>
<dbReference type="SUPFAM" id="SSF57625">
    <property type="entry name" value="Invertebrate chitin-binding proteins"/>
    <property type="match status" value="3"/>
</dbReference>
<accession>A0A171A0B6</accession>
<feature type="domain" description="Chitin-binding type-2" evidence="6">
    <location>
        <begin position="102"/>
        <end position="163"/>
    </location>
</feature>
<evidence type="ECO:0000259" key="6">
    <source>
        <dbReference type="PROSITE" id="PS50940"/>
    </source>
</evidence>
<dbReference type="PANTHER" id="PTHR23301">
    <property type="entry name" value="CHITIN BINDING PERITROPHIN-A"/>
    <property type="match status" value="1"/>
</dbReference>
<feature type="non-terminal residue" evidence="7">
    <location>
        <position position="182"/>
    </location>
</feature>
<dbReference type="PANTHER" id="PTHR23301:SF0">
    <property type="entry name" value="CHITIN-BINDING TYPE-2 DOMAIN-CONTAINING PROTEIN-RELATED"/>
    <property type="match status" value="1"/>
</dbReference>
<dbReference type="Gene3D" id="2.170.140.10">
    <property type="entry name" value="Chitin binding domain"/>
    <property type="match status" value="2"/>
</dbReference>
<dbReference type="Pfam" id="PF01607">
    <property type="entry name" value="CBM_14"/>
    <property type="match status" value="2"/>
</dbReference>
<evidence type="ECO:0000256" key="1">
    <source>
        <dbReference type="ARBA" id="ARBA00022669"/>
    </source>
</evidence>
<keyword evidence="5" id="KW-0325">Glycoprotein</keyword>
<organism evidence="7">
    <name type="scientific">Triatoma infestans</name>
    <name type="common">Assassin bug</name>
    <dbReference type="NCBI Taxonomy" id="30076"/>
    <lineage>
        <taxon>Eukaryota</taxon>
        <taxon>Metazoa</taxon>
        <taxon>Ecdysozoa</taxon>
        <taxon>Arthropoda</taxon>
        <taxon>Hexapoda</taxon>
        <taxon>Insecta</taxon>
        <taxon>Pterygota</taxon>
        <taxon>Neoptera</taxon>
        <taxon>Paraneoptera</taxon>
        <taxon>Hemiptera</taxon>
        <taxon>Heteroptera</taxon>
        <taxon>Panheteroptera</taxon>
        <taxon>Cimicomorpha</taxon>
        <taxon>Reduviidae</taxon>
        <taxon>Triatominae</taxon>
        <taxon>Triatoma</taxon>
    </lineage>
</organism>
<dbReference type="GO" id="GO:0005576">
    <property type="term" value="C:extracellular region"/>
    <property type="evidence" value="ECO:0007669"/>
    <property type="project" value="InterPro"/>
</dbReference>
<keyword evidence="3" id="KW-0677">Repeat</keyword>
<proteinExistence type="predicted"/>
<evidence type="ECO:0000256" key="3">
    <source>
        <dbReference type="ARBA" id="ARBA00022737"/>
    </source>
</evidence>
<evidence type="ECO:0000256" key="2">
    <source>
        <dbReference type="ARBA" id="ARBA00022729"/>
    </source>
</evidence>
<dbReference type="EMBL" id="GEMB01001646">
    <property type="protein sequence ID" value="JAS01517.1"/>
    <property type="molecule type" value="Transcribed_RNA"/>
</dbReference>
<evidence type="ECO:0000256" key="5">
    <source>
        <dbReference type="ARBA" id="ARBA00023180"/>
    </source>
</evidence>
<evidence type="ECO:0000256" key="4">
    <source>
        <dbReference type="ARBA" id="ARBA00023157"/>
    </source>
</evidence>
<dbReference type="InterPro" id="IPR036508">
    <property type="entry name" value="Chitin-bd_dom_sf"/>
</dbReference>
<keyword evidence="1" id="KW-0147">Chitin-binding</keyword>
<name>A0A171A0B6_TRIIF</name>
<evidence type="ECO:0000313" key="7">
    <source>
        <dbReference type="EMBL" id="JAS01517.1"/>
    </source>
</evidence>
<feature type="non-terminal residue" evidence="7">
    <location>
        <position position="1"/>
    </location>
</feature>
<dbReference type="GO" id="GO:0008061">
    <property type="term" value="F:chitin binding"/>
    <property type="evidence" value="ECO:0007669"/>
    <property type="project" value="UniProtKB-KW"/>
</dbReference>
<feature type="domain" description="Chitin-binding type-2" evidence="6">
    <location>
        <begin position="1"/>
        <end position="54"/>
    </location>
</feature>